<gene>
    <name evidence="3" type="ORF">QJS10_CPB11g02392</name>
</gene>
<dbReference type="InterPro" id="IPR040256">
    <property type="entry name" value="At4g02000-like"/>
</dbReference>
<feature type="compositionally biased region" description="Polar residues" evidence="1">
    <location>
        <begin position="617"/>
        <end position="638"/>
    </location>
</feature>
<proteinExistence type="predicted"/>
<feature type="compositionally biased region" description="Polar residues" evidence="1">
    <location>
        <begin position="409"/>
        <end position="427"/>
    </location>
</feature>
<feature type="region of interest" description="Disordered" evidence="1">
    <location>
        <begin position="335"/>
        <end position="380"/>
    </location>
</feature>
<feature type="region of interest" description="Disordered" evidence="1">
    <location>
        <begin position="581"/>
        <end position="638"/>
    </location>
</feature>
<dbReference type="InterPro" id="IPR025558">
    <property type="entry name" value="DUF4283"/>
</dbReference>
<dbReference type="EMBL" id="JAUJYO010000011">
    <property type="protein sequence ID" value="KAK1305447.1"/>
    <property type="molecule type" value="Genomic_DNA"/>
</dbReference>
<reference evidence="3" key="2">
    <citation type="submission" date="2023-06" db="EMBL/GenBank/DDBJ databases">
        <authorList>
            <person name="Ma L."/>
            <person name="Liu K.-W."/>
            <person name="Li Z."/>
            <person name="Hsiao Y.-Y."/>
            <person name="Qi Y."/>
            <person name="Fu T."/>
            <person name="Tang G."/>
            <person name="Zhang D."/>
            <person name="Sun W.-H."/>
            <person name="Liu D.-K."/>
            <person name="Li Y."/>
            <person name="Chen G.-Z."/>
            <person name="Liu X.-D."/>
            <person name="Liao X.-Y."/>
            <person name="Jiang Y.-T."/>
            <person name="Yu X."/>
            <person name="Hao Y."/>
            <person name="Huang J."/>
            <person name="Zhao X.-W."/>
            <person name="Ke S."/>
            <person name="Chen Y.-Y."/>
            <person name="Wu W.-L."/>
            <person name="Hsu J.-L."/>
            <person name="Lin Y.-F."/>
            <person name="Huang M.-D."/>
            <person name="Li C.-Y."/>
            <person name="Huang L."/>
            <person name="Wang Z.-W."/>
            <person name="Zhao X."/>
            <person name="Zhong W.-Y."/>
            <person name="Peng D.-H."/>
            <person name="Ahmad S."/>
            <person name="Lan S."/>
            <person name="Zhang J.-S."/>
            <person name="Tsai W.-C."/>
            <person name="Van De Peer Y."/>
            <person name="Liu Z.-J."/>
        </authorList>
    </citation>
    <scope>NUCLEOTIDE SEQUENCE</scope>
    <source>
        <strain evidence="3">CP</strain>
        <tissue evidence="3">Leaves</tissue>
    </source>
</reference>
<evidence type="ECO:0000259" key="2">
    <source>
        <dbReference type="Pfam" id="PF14111"/>
    </source>
</evidence>
<feature type="domain" description="DUF4283" evidence="2">
    <location>
        <begin position="155"/>
        <end position="233"/>
    </location>
</feature>
<feature type="compositionally biased region" description="Low complexity" evidence="1">
    <location>
        <begin position="729"/>
        <end position="738"/>
    </location>
</feature>
<dbReference type="PANTHER" id="PTHR31286:SF99">
    <property type="entry name" value="DUF4283 DOMAIN-CONTAINING PROTEIN"/>
    <property type="match status" value="1"/>
</dbReference>
<accession>A0AAV9DWQ3</accession>
<feature type="region of interest" description="Disordered" evidence="1">
    <location>
        <begin position="405"/>
        <end position="427"/>
    </location>
</feature>
<dbReference type="AlphaFoldDB" id="A0AAV9DWQ3"/>
<feature type="compositionally biased region" description="Polar residues" evidence="1">
    <location>
        <begin position="490"/>
        <end position="528"/>
    </location>
</feature>
<feature type="compositionally biased region" description="Low complexity" evidence="1">
    <location>
        <begin position="529"/>
        <end position="542"/>
    </location>
</feature>
<reference evidence="3" key="1">
    <citation type="journal article" date="2023" name="Nat. Commun.">
        <title>Diploid and tetraploid genomes of Acorus and the evolution of monocots.</title>
        <authorList>
            <person name="Ma L."/>
            <person name="Liu K.W."/>
            <person name="Li Z."/>
            <person name="Hsiao Y.Y."/>
            <person name="Qi Y."/>
            <person name="Fu T."/>
            <person name="Tang G.D."/>
            <person name="Zhang D."/>
            <person name="Sun W.H."/>
            <person name="Liu D.K."/>
            <person name="Li Y."/>
            <person name="Chen G.Z."/>
            <person name="Liu X.D."/>
            <person name="Liao X.Y."/>
            <person name="Jiang Y.T."/>
            <person name="Yu X."/>
            <person name="Hao Y."/>
            <person name="Huang J."/>
            <person name="Zhao X.W."/>
            <person name="Ke S."/>
            <person name="Chen Y.Y."/>
            <person name="Wu W.L."/>
            <person name="Hsu J.L."/>
            <person name="Lin Y.F."/>
            <person name="Huang M.D."/>
            <person name="Li C.Y."/>
            <person name="Huang L."/>
            <person name="Wang Z.W."/>
            <person name="Zhao X."/>
            <person name="Zhong W.Y."/>
            <person name="Peng D.H."/>
            <person name="Ahmad S."/>
            <person name="Lan S."/>
            <person name="Zhang J.S."/>
            <person name="Tsai W.C."/>
            <person name="Van de Peer Y."/>
            <person name="Liu Z.J."/>
        </authorList>
    </citation>
    <scope>NUCLEOTIDE SEQUENCE</scope>
    <source>
        <strain evidence="3">CP</strain>
    </source>
</reference>
<keyword evidence="4" id="KW-1185">Reference proteome</keyword>
<evidence type="ECO:0000313" key="4">
    <source>
        <dbReference type="Proteomes" id="UP001180020"/>
    </source>
</evidence>
<organism evidence="3 4">
    <name type="scientific">Acorus calamus</name>
    <name type="common">Sweet flag</name>
    <dbReference type="NCBI Taxonomy" id="4465"/>
    <lineage>
        <taxon>Eukaryota</taxon>
        <taxon>Viridiplantae</taxon>
        <taxon>Streptophyta</taxon>
        <taxon>Embryophyta</taxon>
        <taxon>Tracheophyta</taxon>
        <taxon>Spermatophyta</taxon>
        <taxon>Magnoliopsida</taxon>
        <taxon>Liliopsida</taxon>
        <taxon>Acoraceae</taxon>
        <taxon>Acorus</taxon>
    </lineage>
</organism>
<feature type="region of interest" description="Disordered" evidence="1">
    <location>
        <begin position="457"/>
        <end position="542"/>
    </location>
</feature>
<protein>
    <recommendedName>
        <fullName evidence="2">DUF4283 domain-containing protein</fullName>
    </recommendedName>
</protein>
<evidence type="ECO:0000313" key="3">
    <source>
        <dbReference type="EMBL" id="KAK1305447.1"/>
    </source>
</evidence>
<sequence length="805" mass="84345">MRNMAHPLFHPPSFYGTTPTPLGTTCAHTTAGATGTPTEEAEGIIGVAPKEGLAPAGGSSGTAQEDSLATEVISSAGAHAANTTGLTTAGTVTANPLPSNSPDTLNEATPISFAQAVQRQRLIHYPLPVPYNENGRRVIRLNPDAHRASLHSQTLSLIGKFAGRRPSVEFIERNVARFWKPSAPVVVGLGLHGCLRFEFKNMEDLVRVLQAAPWSFAGNVLRLNRWDQSFDPAIAFPDLVPVWLRLHNLTYDLFSPDILLSIGNGIGKPIRIDEFSLTRRRLSYARVCVEMDPRAPLTYELDVLTSAGVQAITIEYENLPHPCSLCNKVGHPANGCPSQRPAHKAPSALAAKPPPPPTAKAPSPITPTAPPSPRSVKGKAPLVPSALAQAVTLRTPGAIRIHSYEASEEASTNPQTPGGPSSLTTAVLGQDGTVTNTQGHVTSNISDSGPIRLYGPHSPMGHLSKSTTGESILGRHPKSTPLGHLPYSTPEDTTLMGSTQDPLNPQQAHLQSIPSTLPQSLAQQKNQVTTPSPGHSTPSPHETIPSPIYEDLPAAILNAILPILDNPMAISPSPADPNLSLEDWVAPSPSPSASINPNFPTDAHTYPTSFEPPPHTPTQGSFTHHSSLGSTHVSPQPSATLHCITSLPAPISSGSDSTYGSPLATPDAAKTSLDPDTHSGAGQLWNQKTSLGEEPLLATLAAAKTSLDPDTISGADHPRHLKTSPDPPGGAALLAADSCPIPLASTETNIGTHNSDASSSDSSTAPHGTLEDPPFLPVSSKRSSKQAKSLVTAGVKTRSRAGPGK</sequence>
<comment type="caution">
    <text evidence="3">The sequence shown here is derived from an EMBL/GenBank/DDBJ whole genome shotgun (WGS) entry which is preliminary data.</text>
</comment>
<name>A0AAV9DWQ3_ACOCL</name>
<dbReference type="Proteomes" id="UP001180020">
    <property type="component" value="Unassembled WGS sequence"/>
</dbReference>
<feature type="compositionally biased region" description="Pro residues" evidence="1">
    <location>
        <begin position="352"/>
        <end position="373"/>
    </location>
</feature>
<feature type="region of interest" description="Disordered" evidence="1">
    <location>
        <begin position="654"/>
        <end position="684"/>
    </location>
</feature>
<feature type="region of interest" description="Disordered" evidence="1">
    <location>
        <begin position="708"/>
        <end position="805"/>
    </location>
</feature>
<dbReference type="PANTHER" id="PTHR31286">
    <property type="entry name" value="GLYCINE-RICH CELL WALL STRUCTURAL PROTEIN 1.8-LIKE"/>
    <property type="match status" value="1"/>
</dbReference>
<dbReference type="Pfam" id="PF14111">
    <property type="entry name" value="DUF4283"/>
    <property type="match status" value="1"/>
</dbReference>
<feature type="compositionally biased region" description="Polar residues" evidence="1">
    <location>
        <begin position="745"/>
        <end position="754"/>
    </location>
</feature>
<evidence type="ECO:0000256" key="1">
    <source>
        <dbReference type="SAM" id="MobiDB-lite"/>
    </source>
</evidence>